<dbReference type="Proteomes" id="UP001564408">
    <property type="component" value="Unassembled WGS sequence"/>
</dbReference>
<evidence type="ECO:0000313" key="1">
    <source>
        <dbReference type="EMBL" id="MEY6432406.1"/>
    </source>
</evidence>
<evidence type="ECO:0000313" key="2">
    <source>
        <dbReference type="Proteomes" id="UP001564408"/>
    </source>
</evidence>
<dbReference type="RefSeq" id="WP_369666793.1">
    <property type="nucleotide sequence ID" value="NZ_JBDKXB010000008.1"/>
</dbReference>
<dbReference type="EMBL" id="JBDKXB010000008">
    <property type="protein sequence ID" value="MEY6432406.1"/>
    <property type="molecule type" value="Genomic_DNA"/>
</dbReference>
<proteinExistence type="predicted"/>
<name>A0ABV4BD80_9GAMM</name>
<gene>
    <name evidence="1" type="ORF">ABC977_08310</name>
</gene>
<reference evidence="1 2" key="1">
    <citation type="submission" date="2024-05" db="EMBL/GenBank/DDBJ databases">
        <title>Genome Sequence and Characterization of the New Strain Purple Sulfur Bacterium of Genus Thioalkalicoccus.</title>
        <authorList>
            <person name="Bryantseva I.A."/>
            <person name="Kyndt J.A."/>
            <person name="Imhoff J.F."/>
        </authorList>
    </citation>
    <scope>NUCLEOTIDE SEQUENCE [LARGE SCALE GENOMIC DNA]</scope>
    <source>
        <strain evidence="1 2">Um2</strain>
    </source>
</reference>
<organism evidence="1 2">
    <name type="scientific">Thioalkalicoccus limnaeus</name>
    <dbReference type="NCBI Taxonomy" id="120681"/>
    <lineage>
        <taxon>Bacteria</taxon>
        <taxon>Pseudomonadati</taxon>
        <taxon>Pseudomonadota</taxon>
        <taxon>Gammaproteobacteria</taxon>
        <taxon>Chromatiales</taxon>
        <taxon>Chromatiaceae</taxon>
        <taxon>Thioalkalicoccus</taxon>
    </lineage>
</organism>
<keyword evidence="2" id="KW-1185">Reference proteome</keyword>
<comment type="caution">
    <text evidence="1">The sequence shown here is derived from an EMBL/GenBank/DDBJ whole genome shotgun (WGS) entry which is preliminary data.</text>
</comment>
<accession>A0ABV4BD80</accession>
<sequence length="190" mass="21484">MRYRIHPLYKKLLLLVIVIGPFFWLVFTEDGQWRTDTVLLSLLGRVELNLALERLHPELTEEALRGLYPDLDLDCGALANPLGNRVCAARIGTFNGIPADRLTLFFDRDRLNAVKVNYRRNYHERLVRSFHRRIGAPQGSDSARDDGEAATHTWRVDHGVVAMRAGQLGREEEAAVLWLSRAAPGLGPAF</sequence>
<protein>
    <submittedName>
        <fullName evidence="1">Uncharacterized protein</fullName>
    </submittedName>
</protein>